<name>A0ABY5DPS6_9ACTN</name>
<keyword evidence="3" id="KW-1185">Reference proteome</keyword>
<reference evidence="2 3" key="1">
    <citation type="submission" date="2022-06" db="EMBL/GenBank/DDBJ databases">
        <title>Paraconexibacter antarcticus.</title>
        <authorList>
            <person name="Kim C.S."/>
        </authorList>
    </citation>
    <scope>NUCLEOTIDE SEQUENCE [LARGE SCALE GENOMIC DNA]</scope>
    <source>
        <strain evidence="2 3">02-257</strain>
    </source>
</reference>
<evidence type="ECO:0000313" key="3">
    <source>
        <dbReference type="Proteomes" id="UP001056035"/>
    </source>
</evidence>
<dbReference type="InterPro" id="IPR036396">
    <property type="entry name" value="Cyt_P450_sf"/>
</dbReference>
<evidence type="ECO:0000256" key="1">
    <source>
        <dbReference type="ARBA" id="ARBA00010617"/>
    </source>
</evidence>
<dbReference type="Gene3D" id="1.10.630.10">
    <property type="entry name" value="Cytochrome P450"/>
    <property type="match status" value="1"/>
</dbReference>
<gene>
    <name evidence="2" type="ORF">NBH00_20025</name>
</gene>
<dbReference type="InterPro" id="IPR001128">
    <property type="entry name" value="Cyt_P450"/>
</dbReference>
<dbReference type="InterPro" id="IPR002397">
    <property type="entry name" value="Cyt_P450_B"/>
</dbReference>
<organism evidence="2 3">
    <name type="scientific">Paraconexibacter antarcticus</name>
    <dbReference type="NCBI Taxonomy" id="2949664"/>
    <lineage>
        <taxon>Bacteria</taxon>
        <taxon>Bacillati</taxon>
        <taxon>Actinomycetota</taxon>
        <taxon>Thermoleophilia</taxon>
        <taxon>Solirubrobacterales</taxon>
        <taxon>Paraconexibacteraceae</taxon>
        <taxon>Paraconexibacter</taxon>
    </lineage>
</organism>
<dbReference type="PRINTS" id="PR00359">
    <property type="entry name" value="BP450"/>
</dbReference>
<dbReference type="PANTHER" id="PTHR46696:SF4">
    <property type="entry name" value="BIOTIN BIOSYNTHESIS CYTOCHROME P450"/>
    <property type="match status" value="1"/>
</dbReference>
<protein>
    <submittedName>
        <fullName evidence="2">Cytochrome P450</fullName>
    </submittedName>
</protein>
<dbReference type="Pfam" id="PF00067">
    <property type="entry name" value="p450"/>
    <property type="match status" value="1"/>
</dbReference>
<dbReference type="RefSeq" id="WP_254570344.1">
    <property type="nucleotide sequence ID" value="NZ_CP098502.1"/>
</dbReference>
<dbReference type="Proteomes" id="UP001056035">
    <property type="component" value="Chromosome"/>
</dbReference>
<dbReference type="SUPFAM" id="SSF48264">
    <property type="entry name" value="Cytochrome P450"/>
    <property type="match status" value="1"/>
</dbReference>
<dbReference type="EMBL" id="CP098502">
    <property type="protein sequence ID" value="UTI63619.1"/>
    <property type="molecule type" value="Genomic_DNA"/>
</dbReference>
<dbReference type="CDD" id="cd11033">
    <property type="entry name" value="CYP142-like"/>
    <property type="match status" value="1"/>
</dbReference>
<evidence type="ECO:0000313" key="2">
    <source>
        <dbReference type="EMBL" id="UTI63619.1"/>
    </source>
</evidence>
<sequence>MATFSPLNVGSFEFWETPFDVREKVFAELRANDPISWQGPPDSLLVEPEQNTDGFWAITKYEHIREISRKPKVFSNSEGIFLEDLPEPVRVGALSFIVQDAPEHTFLRGIVSNAFSPRHMKTLEDWTRDLVIDLIESIRPKGEADICEEFTKQLPGRIFCSFFNITEPQQVHDAIEGAEMIVSWNDPDFTKDHEPIMVFANAAEMLQDVAYALAEDRRKNPGEDLMSWIVDAEFEGRKLEDWEIGGFFVLMAGAANDTTRHAMAHGMLAFEQFPEQKALLLSDMEKYLDGAVDEVLRWSSVILHMRRQVMEDYEIGGKTLKKGDKLALFYCSGNRDEDIFEHPMEFDITRSPNRHITFGGGGPHFCLGSVLGKQMLKHAIREVYTRMPDLSIGEPEYLASSFMHGVKHLPATWSPDKGV</sequence>
<proteinExistence type="inferred from homology"/>
<comment type="similarity">
    <text evidence="1">Belongs to the cytochrome P450 family.</text>
</comment>
<dbReference type="PANTHER" id="PTHR46696">
    <property type="entry name" value="P450, PUTATIVE (EUROFUNG)-RELATED"/>
    <property type="match status" value="1"/>
</dbReference>
<accession>A0ABY5DPS6</accession>